<keyword evidence="2" id="KW-0812">Transmembrane</keyword>
<dbReference type="AlphaFoldDB" id="A0A8D8JSM8"/>
<sequence>MLKHIHSGPVSGQNRSARGLNRVSQPLNVSTVSNTSVTPSSTKHMNGGPPRLLSSFITPLPSVSSNSNNNHHNATNNNNNSTTNNNILSSTTVNINKDRLGAREALTSLGLLCLVSLLLALLSLIFLLKISPGGREPPPPTVGLAVEGYDIIYDVTLALSVISLSLNLCCLLVCAIQFLFAVKLVRAPATTGGRGNKYLQKSSVSRVCAVGGFFISIPIFLTGIILYTFTQFHSTPAIVTSILIGVGIVFCGGAMVHNVFVWQREKTISVRQSPLNLNLTLSPQISTISHPTQYLHQNGHANHSVLNHSHANNHNHTPVTQLTPVTPLSGNHSHISFNHSYLPSYGGIRAATATPPTPKVNALLGRDASGSVSPGMPVNLNATVLDISNVTATNSPHELSTLV</sequence>
<dbReference type="EMBL" id="HBUE01136128">
    <property type="protein sequence ID" value="CAG6498601.1"/>
    <property type="molecule type" value="Transcribed_RNA"/>
</dbReference>
<feature type="transmembrane region" description="Helical" evidence="2">
    <location>
        <begin position="238"/>
        <end position="262"/>
    </location>
</feature>
<dbReference type="InterPro" id="IPR029201">
    <property type="entry name" value="Jiraiya"/>
</dbReference>
<keyword evidence="2" id="KW-0472">Membrane</keyword>
<accession>A0A8D8JSM8</accession>
<dbReference type="EMBL" id="HBUE01193126">
    <property type="protein sequence ID" value="CAG6526139.1"/>
    <property type="molecule type" value="Transcribed_RNA"/>
</dbReference>
<evidence type="ECO:0000256" key="2">
    <source>
        <dbReference type="SAM" id="Phobius"/>
    </source>
</evidence>
<name>A0A8D8JSM8_CULPI</name>
<reference evidence="3" key="1">
    <citation type="submission" date="2021-05" db="EMBL/GenBank/DDBJ databases">
        <authorList>
            <person name="Alioto T."/>
            <person name="Alioto T."/>
            <person name="Gomez Garrido J."/>
        </authorList>
    </citation>
    <scope>NUCLEOTIDE SEQUENCE</scope>
</reference>
<evidence type="ECO:0000313" key="3">
    <source>
        <dbReference type="EMBL" id="CAG6577849.1"/>
    </source>
</evidence>
<dbReference type="EMBL" id="HBUE01299078">
    <property type="protein sequence ID" value="CAG6577849.1"/>
    <property type="molecule type" value="Transcribed_RNA"/>
</dbReference>
<dbReference type="PANTHER" id="PTHR39947:SF1">
    <property type="entry name" value="IP19862P"/>
    <property type="match status" value="1"/>
</dbReference>
<feature type="region of interest" description="Disordered" evidence="1">
    <location>
        <begin position="1"/>
        <end position="85"/>
    </location>
</feature>
<feature type="transmembrane region" description="Helical" evidence="2">
    <location>
        <begin position="151"/>
        <end position="182"/>
    </location>
</feature>
<dbReference type="PANTHER" id="PTHR39947">
    <property type="entry name" value="IP19862P"/>
    <property type="match status" value="1"/>
</dbReference>
<evidence type="ECO:0000256" key="1">
    <source>
        <dbReference type="SAM" id="MobiDB-lite"/>
    </source>
</evidence>
<feature type="compositionally biased region" description="Polar residues" evidence="1">
    <location>
        <begin position="10"/>
        <end position="27"/>
    </location>
</feature>
<proteinExistence type="predicted"/>
<feature type="transmembrane region" description="Helical" evidence="2">
    <location>
        <begin position="203"/>
        <end position="226"/>
    </location>
</feature>
<keyword evidence="2" id="KW-1133">Transmembrane helix</keyword>
<organism evidence="3">
    <name type="scientific">Culex pipiens</name>
    <name type="common">House mosquito</name>
    <dbReference type="NCBI Taxonomy" id="7175"/>
    <lineage>
        <taxon>Eukaryota</taxon>
        <taxon>Metazoa</taxon>
        <taxon>Ecdysozoa</taxon>
        <taxon>Arthropoda</taxon>
        <taxon>Hexapoda</taxon>
        <taxon>Insecta</taxon>
        <taxon>Pterygota</taxon>
        <taxon>Neoptera</taxon>
        <taxon>Endopterygota</taxon>
        <taxon>Diptera</taxon>
        <taxon>Nematocera</taxon>
        <taxon>Culicoidea</taxon>
        <taxon>Culicidae</taxon>
        <taxon>Culicinae</taxon>
        <taxon>Culicini</taxon>
        <taxon>Culex</taxon>
        <taxon>Culex</taxon>
    </lineage>
</organism>
<feature type="transmembrane region" description="Helical" evidence="2">
    <location>
        <begin position="109"/>
        <end position="131"/>
    </location>
</feature>
<feature type="compositionally biased region" description="Low complexity" evidence="1">
    <location>
        <begin position="58"/>
        <end position="85"/>
    </location>
</feature>
<dbReference type="Pfam" id="PF15038">
    <property type="entry name" value="Jiraiya"/>
    <property type="match status" value="1"/>
</dbReference>
<feature type="compositionally biased region" description="Low complexity" evidence="1">
    <location>
        <begin position="28"/>
        <end position="42"/>
    </location>
</feature>
<protein>
    <submittedName>
        <fullName evidence="3">(northern house mosquito) hypothetical protein</fullName>
    </submittedName>
</protein>
<dbReference type="EMBL" id="HBUE01136126">
    <property type="protein sequence ID" value="CAG6498598.1"/>
    <property type="molecule type" value="Transcribed_RNA"/>
</dbReference>